<dbReference type="EMBL" id="JASCIS010000009">
    <property type="protein sequence ID" value="MDI3419108.1"/>
    <property type="molecule type" value="Genomic_DNA"/>
</dbReference>
<gene>
    <name evidence="2" type="ORF">QIT00_11125</name>
</gene>
<evidence type="ECO:0000313" key="2">
    <source>
        <dbReference type="EMBL" id="MDI3419108.1"/>
    </source>
</evidence>
<comment type="caution">
    <text evidence="2">The sequence shown here is derived from an EMBL/GenBank/DDBJ whole genome shotgun (WGS) entry which is preliminary data.</text>
</comment>
<accession>A0ABT6SVG7</accession>
<dbReference type="RefSeq" id="WP_282535020.1">
    <property type="nucleotide sequence ID" value="NZ_JASCIS010000009.1"/>
</dbReference>
<proteinExistence type="predicted"/>
<organism evidence="2 3">
    <name type="scientific">Streptomyces luteolus</name>
    <dbReference type="NCBI Taxonomy" id="3043615"/>
    <lineage>
        <taxon>Bacteria</taxon>
        <taxon>Bacillati</taxon>
        <taxon>Actinomycetota</taxon>
        <taxon>Actinomycetes</taxon>
        <taxon>Kitasatosporales</taxon>
        <taxon>Streptomycetaceae</taxon>
        <taxon>Streptomyces</taxon>
    </lineage>
</organism>
<protein>
    <submittedName>
        <fullName evidence="2">Oxygenase MpaB family protein</fullName>
        <ecNumber evidence="2">1.-.-.-</ecNumber>
    </submittedName>
</protein>
<dbReference type="InterPro" id="IPR018713">
    <property type="entry name" value="MPAB/Lcp_cat_dom"/>
</dbReference>
<reference evidence="2 3" key="1">
    <citation type="submission" date="2023-05" db="EMBL/GenBank/DDBJ databases">
        <title>Draft genome sequence of Streptomyces sp. B-S-A12 isolated from a cave soil in Thailand.</title>
        <authorList>
            <person name="Chamroensaksri N."/>
            <person name="Muangham S."/>
        </authorList>
    </citation>
    <scope>NUCLEOTIDE SEQUENCE [LARGE SCALE GENOMIC DNA]</scope>
    <source>
        <strain evidence="2 3">B-S-A12</strain>
    </source>
</reference>
<dbReference type="PANTHER" id="PTHR36151:SF3">
    <property type="entry name" value="ER-BOUND OXYGENASE MPAB_MPAB'_RUBBER OXYGENASE CATALYTIC DOMAIN-CONTAINING PROTEIN"/>
    <property type="match status" value="1"/>
</dbReference>
<dbReference type="EC" id="1.-.-.-" evidence="2"/>
<dbReference type="GO" id="GO:0016491">
    <property type="term" value="F:oxidoreductase activity"/>
    <property type="evidence" value="ECO:0007669"/>
    <property type="project" value="UniProtKB-KW"/>
</dbReference>
<dbReference type="Proteomes" id="UP001237105">
    <property type="component" value="Unassembled WGS sequence"/>
</dbReference>
<evidence type="ECO:0000259" key="1">
    <source>
        <dbReference type="Pfam" id="PF09995"/>
    </source>
</evidence>
<keyword evidence="3" id="KW-1185">Reference proteome</keyword>
<evidence type="ECO:0000313" key="3">
    <source>
        <dbReference type="Proteomes" id="UP001237105"/>
    </source>
</evidence>
<dbReference type="PANTHER" id="PTHR36151">
    <property type="entry name" value="BLR2777 PROTEIN"/>
    <property type="match status" value="1"/>
</dbReference>
<sequence>MAMAAALSVSGAPLTSLRERLGRGLFAMVAGPEHQASRSRIHDMPGPRWFGEDRPIRRVHGDASMFIGGLSALLLQSLHPRAMAAVAAHSGYRGDPWGRLQRTSTFLAVTTYGRAIDAQRAVDRVRAVHDQVRGTTSSGEPYHANDPHLLEWVHIAEVYSFLFAHQLYGARPLDAPECDGYVLDTARVAEALGVVRPPRDLDGLTARLTAYRPELRATPEAREAAQFLLLHPPLPWIARPAYAVLAASAVAALPHWARTPLGLPLLPRAERTFVRLGGHGLTRSIRWAMAPPR</sequence>
<dbReference type="Pfam" id="PF09995">
    <property type="entry name" value="MPAB_Lcp_cat"/>
    <property type="match status" value="1"/>
</dbReference>
<keyword evidence="2" id="KW-0560">Oxidoreductase</keyword>
<feature type="domain" description="ER-bound oxygenase mpaB/mpaB'/Rubber oxygenase catalytic" evidence="1">
    <location>
        <begin position="57"/>
        <end position="276"/>
    </location>
</feature>
<name>A0ABT6SVG7_9ACTN</name>